<dbReference type="InterPro" id="IPR013083">
    <property type="entry name" value="Znf_RING/FYVE/PHD"/>
</dbReference>
<keyword evidence="3" id="KW-0862">Zinc</keyword>
<evidence type="ECO:0000313" key="9">
    <source>
        <dbReference type="Proteomes" id="UP001196413"/>
    </source>
</evidence>
<dbReference type="CDD" id="cd15571">
    <property type="entry name" value="ePHD"/>
    <property type="match status" value="1"/>
</dbReference>
<feature type="region of interest" description="Disordered" evidence="5">
    <location>
        <begin position="101"/>
        <end position="120"/>
    </location>
</feature>
<organism evidence="8 9">
    <name type="scientific">Parelaphostrongylus tenuis</name>
    <name type="common">Meningeal worm</name>
    <dbReference type="NCBI Taxonomy" id="148309"/>
    <lineage>
        <taxon>Eukaryota</taxon>
        <taxon>Metazoa</taxon>
        <taxon>Ecdysozoa</taxon>
        <taxon>Nematoda</taxon>
        <taxon>Chromadorea</taxon>
        <taxon>Rhabditida</taxon>
        <taxon>Rhabditina</taxon>
        <taxon>Rhabditomorpha</taxon>
        <taxon>Strongyloidea</taxon>
        <taxon>Metastrongylidae</taxon>
        <taxon>Parelaphostrongylus</taxon>
    </lineage>
</organism>
<gene>
    <name evidence="8" type="primary">G2E3</name>
    <name evidence="8" type="ORF">KIN20_002024</name>
</gene>
<protein>
    <submittedName>
        <fullName evidence="8">G2 M-phase specific E3 ubiquitin</fullName>
    </submittedName>
</protein>
<feature type="region of interest" description="Disordered" evidence="5">
    <location>
        <begin position="488"/>
        <end position="511"/>
    </location>
</feature>
<evidence type="ECO:0000259" key="7">
    <source>
        <dbReference type="PROSITE" id="PS51805"/>
    </source>
</evidence>
<dbReference type="SMART" id="SM00249">
    <property type="entry name" value="PHD"/>
    <property type="match status" value="2"/>
</dbReference>
<keyword evidence="9" id="KW-1185">Reference proteome</keyword>
<keyword evidence="1" id="KW-0479">Metal-binding</keyword>
<dbReference type="Proteomes" id="UP001196413">
    <property type="component" value="Unassembled WGS sequence"/>
</dbReference>
<dbReference type="PROSITE" id="PS50089">
    <property type="entry name" value="ZF_RING_2"/>
    <property type="match status" value="1"/>
</dbReference>
<dbReference type="InterPro" id="IPR034732">
    <property type="entry name" value="EPHD"/>
</dbReference>
<dbReference type="Gene3D" id="3.30.40.10">
    <property type="entry name" value="Zinc/RING finger domain, C3HC4 (zinc finger)"/>
    <property type="match status" value="1"/>
</dbReference>
<evidence type="ECO:0000313" key="8">
    <source>
        <dbReference type="EMBL" id="KAJ1347072.1"/>
    </source>
</evidence>
<dbReference type="AlphaFoldDB" id="A0AAD5LUL1"/>
<evidence type="ECO:0000256" key="1">
    <source>
        <dbReference type="ARBA" id="ARBA00022723"/>
    </source>
</evidence>
<dbReference type="GO" id="GO:0008270">
    <property type="term" value="F:zinc ion binding"/>
    <property type="evidence" value="ECO:0007669"/>
    <property type="project" value="UniProtKB-KW"/>
</dbReference>
<dbReference type="InterPro" id="IPR001841">
    <property type="entry name" value="Znf_RING"/>
</dbReference>
<evidence type="ECO:0000256" key="3">
    <source>
        <dbReference type="ARBA" id="ARBA00022833"/>
    </source>
</evidence>
<evidence type="ECO:0000256" key="4">
    <source>
        <dbReference type="PROSITE-ProRule" id="PRU00175"/>
    </source>
</evidence>
<sequence>MGHIIPTVYPPAEKARHDRTVLKTSPEKLPRSQRHFQPGKVWKNMPDTMAITAVYANVLLDKEKDLISNPERWFYKLSQTKNRTFEEELARICLHGAGGGRRSHPIGIQKTPRPTAKKNERAYRPRKVGLSLLRLDKKKPPLCIFCLEDDSSIPCGRLIWCPDFPLFFAVHELCIFMASDITSVDNPTRLGKELFDMDLDQINKSFIRGRLLTCTVCKEKGALVGCSVKGCHSVFHFPCATRLRCYMDFVDFTCFCPKHSACAFDRMKARTFPDYELLKQKMVTIAHECCICMERVDSEISMHSVIYTDCCGPQFYHFDCMKNATLICGQEVRCPKCNRADEETYFEEKMKRQGIYIQTYSTGYNDDSMDGSYRSKCYYSMLHISAKGRSCTSILGPCRYDDDDALDDQVFNPDEALNACISCGVHCHRICAGAPWSTYSPDGEGEEEKWQCEDCRDIFSSENVVSAPVKRRSPDVIHLVANEDGKSRMCSAASNSGKSKKKRSSNSFKTRSCKQPFLPKRLVLRKSQ</sequence>
<feature type="domain" description="PHD-type" evidence="7">
    <location>
        <begin position="140"/>
        <end position="260"/>
    </location>
</feature>
<proteinExistence type="predicted"/>
<comment type="caution">
    <text evidence="8">The sequence shown here is derived from an EMBL/GenBank/DDBJ whole genome shotgun (WGS) entry which is preliminary data.</text>
</comment>
<dbReference type="GO" id="GO:0005634">
    <property type="term" value="C:nucleus"/>
    <property type="evidence" value="ECO:0007669"/>
    <property type="project" value="TreeGrafter"/>
</dbReference>
<dbReference type="PANTHER" id="PTHR12420:SF42">
    <property type="entry name" value="G2_M PHASE-SPECIFIC E3 UBIQUITIN-PROTEIN LIGASE"/>
    <property type="match status" value="1"/>
</dbReference>
<accession>A0AAD5LUL1</accession>
<dbReference type="InterPro" id="IPR001965">
    <property type="entry name" value="Znf_PHD"/>
</dbReference>
<dbReference type="InterPro" id="IPR051188">
    <property type="entry name" value="PHD-type_Zinc_Finger"/>
</dbReference>
<feature type="domain" description="RING-type" evidence="6">
    <location>
        <begin position="289"/>
        <end position="338"/>
    </location>
</feature>
<evidence type="ECO:0000259" key="6">
    <source>
        <dbReference type="PROSITE" id="PS50089"/>
    </source>
</evidence>
<dbReference type="Pfam" id="PF13771">
    <property type="entry name" value="zf-HC5HC2H"/>
    <property type="match status" value="1"/>
</dbReference>
<evidence type="ECO:0000256" key="2">
    <source>
        <dbReference type="ARBA" id="ARBA00022771"/>
    </source>
</evidence>
<dbReference type="PANTHER" id="PTHR12420">
    <property type="entry name" value="PHD FINGER PROTEIN"/>
    <property type="match status" value="1"/>
</dbReference>
<dbReference type="PROSITE" id="PS51805">
    <property type="entry name" value="EPHD"/>
    <property type="match status" value="1"/>
</dbReference>
<keyword evidence="2 4" id="KW-0863">Zinc-finger</keyword>
<dbReference type="EMBL" id="JAHQIW010000264">
    <property type="protein sequence ID" value="KAJ1347072.1"/>
    <property type="molecule type" value="Genomic_DNA"/>
</dbReference>
<reference evidence="8" key="1">
    <citation type="submission" date="2021-06" db="EMBL/GenBank/DDBJ databases">
        <title>Parelaphostrongylus tenuis whole genome reference sequence.</title>
        <authorList>
            <person name="Garwood T.J."/>
            <person name="Larsen P.A."/>
            <person name="Fountain-Jones N.M."/>
            <person name="Garbe J.R."/>
            <person name="Macchietto M.G."/>
            <person name="Kania S.A."/>
            <person name="Gerhold R.W."/>
            <person name="Richards J.E."/>
            <person name="Wolf T.M."/>
        </authorList>
    </citation>
    <scope>NUCLEOTIDE SEQUENCE</scope>
    <source>
        <strain evidence="8">MNPRO001-30</strain>
        <tissue evidence="8">Meninges</tissue>
    </source>
</reference>
<evidence type="ECO:0000256" key="5">
    <source>
        <dbReference type="SAM" id="MobiDB-lite"/>
    </source>
</evidence>
<name>A0AAD5LUL1_PARTN</name>